<proteinExistence type="predicted"/>
<dbReference type="RefSeq" id="WP_210229966.1">
    <property type="nucleotide sequence ID" value="NZ_CP076022.1"/>
</dbReference>
<evidence type="ECO:0000313" key="4">
    <source>
        <dbReference type="Proteomes" id="UP000676885"/>
    </source>
</evidence>
<keyword evidence="4" id="KW-1185">Reference proteome</keyword>
<feature type="domain" description="Leucine rich repeat variant" evidence="2">
    <location>
        <begin position="53"/>
        <end position="108"/>
    </location>
</feature>
<dbReference type="EMBL" id="CP076022">
    <property type="protein sequence ID" value="QWC10732.1"/>
    <property type="molecule type" value="Genomic_DNA"/>
</dbReference>
<feature type="compositionally biased region" description="Low complexity" evidence="1">
    <location>
        <begin position="28"/>
        <end position="39"/>
    </location>
</feature>
<dbReference type="Proteomes" id="UP000676885">
    <property type="component" value="Chromosome"/>
</dbReference>
<evidence type="ECO:0000313" key="3">
    <source>
        <dbReference type="EMBL" id="QWC10732.1"/>
    </source>
</evidence>
<evidence type="ECO:0000256" key="1">
    <source>
        <dbReference type="SAM" id="MobiDB-lite"/>
    </source>
</evidence>
<feature type="region of interest" description="Disordered" evidence="1">
    <location>
        <begin position="1"/>
        <end position="80"/>
    </location>
</feature>
<dbReference type="KEGG" id="ajg:KKR91_03655"/>
<evidence type="ECO:0000259" key="2">
    <source>
        <dbReference type="Pfam" id="PF25591"/>
    </source>
</evidence>
<dbReference type="Pfam" id="PF25591">
    <property type="entry name" value="LRV_2"/>
    <property type="match status" value="1"/>
</dbReference>
<feature type="compositionally biased region" description="Polar residues" evidence="1">
    <location>
        <begin position="14"/>
        <end position="23"/>
    </location>
</feature>
<dbReference type="AlphaFoldDB" id="A0A975M6B7"/>
<gene>
    <name evidence="3" type="ORF">KKR91_03655</name>
</gene>
<reference evidence="3 4" key="1">
    <citation type="submission" date="2021-05" db="EMBL/GenBank/DDBJ databases">
        <title>Novel species in genus Arthrobacter.</title>
        <authorList>
            <person name="Zhang G."/>
        </authorList>
    </citation>
    <scope>NUCLEOTIDE SEQUENCE [LARGE SCALE GENOMIC DNA]</scope>
    <source>
        <strain evidence="4">zg-ZUI227</strain>
    </source>
</reference>
<dbReference type="InterPro" id="IPR057893">
    <property type="entry name" value="LRV_2"/>
</dbReference>
<name>A0A975M6B7_9MICC</name>
<feature type="compositionally biased region" description="Basic and acidic residues" evidence="1">
    <location>
        <begin position="1"/>
        <end position="11"/>
    </location>
</feature>
<organism evidence="3 4">
    <name type="scientific">Arthrobacter jiangjiafuii</name>
    <dbReference type="NCBI Taxonomy" id="2817475"/>
    <lineage>
        <taxon>Bacteria</taxon>
        <taxon>Bacillati</taxon>
        <taxon>Actinomycetota</taxon>
        <taxon>Actinomycetes</taxon>
        <taxon>Micrococcales</taxon>
        <taxon>Micrococcaceae</taxon>
        <taxon>Arthrobacter</taxon>
    </lineage>
</organism>
<protein>
    <recommendedName>
        <fullName evidence="2">Leucine rich repeat variant domain-containing protein</fullName>
    </recommendedName>
</protein>
<sequence length="118" mass="12378">MQNEMQEHPADENAPSTGRTSPLMNVPAADIVDAGASAAEPRDVDPAEVAILAEAEDPGTSGLRLQELATDEPKARPAVAANPVAGPELLKWLGALDDPAVNAALRRREQAQQAERGH</sequence>
<accession>A0A975M6B7</accession>